<dbReference type="EMBL" id="LAZR01050232">
    <property type="protein sequence ID" value="KKK87820.1"/>
    <property type="molecule type" value="Genomic_DNA"/>
</dbReference>
<organism evidence="1">
    <name type="scientific">marine sediment metagenome</name>
    <dbReference type="NCBI Taxonomy" id="412755"/>
    <lineage>
        <taxon>unclassified sequences</taxon>
        <taxon>metagenomes</taxon>
        <taxon>ecological metagenomes</taxon>
    </lineage>
</organism>
<sequence>MEQNQDGPKQTKEVQVCRYNDAKILVAKDEVVGMHFWTDRLLFAVSEMPPGGQSTL</sequence>
<proteinExistence type="predicted"/>
<name>A0A0F8ZPA0_9ZZZZ</name>
<evidence type="ECO:0000313" key="1">
    <source>
        <dbReference type="EMBL" id="KKK87820.1"/>
    </source>
</evidence>
<gene>
    <name evidence="1" type="ORF">LCGC14_2749380</name>
</gene>
<feature type="non-terminal residue" evidence="1">
    <location>
        <position position="56"/>
    </location>
</feature>
<reference evidence="1" key="1">
    <citation type="journal article" date="2015" name="Nature">
        <title>Complex archaea that bridge the gap between prokaryotes and eukaryotes.</title>
        <authorList>
            <person name="Spang A."/>
            <person name="Saw J.H."/>
            <person name="Jorgensen S.L."/>
            <person name="Zaremba-Niedzwiedzka K."/>
            <person name="Martijn J."/>
            <person name="Lind A.E."/>
            <person name="van Eijk R."/>
            <person name="Schleper C."/>
            <person name="Guy L."/>
            <person name="Ettema T.J."/>
        </authorList>
    </citation>
    <scope>NUCLEOTIDE SEQUENCE</scope>
</reference>
<comment type="caution">
    <text evidence="1">The sequence shown here is derived from an EMBL/GenBank/DDBJ whole genome shotgun (WGS) entry which is preliminary data.</text>
</comment>
<dbReference type="AlphaFoldDB" id="A0A0F8ZPA0"/>
<accession>A0A0F8ZPA0</accession>
<protein>
    <submittedName>
        <fullName evidence="1">Uncharacterized protein</fullName>
    </submittedName>
</protein>